<dbReference type="Proteomes" id="UP000054032">
    <property type="component" value="Unassembled WGS sequence"/>
</dbReference>
<feature type="region of interest" description="Disordered" evidence="1">
    <location>
        <begin position="156"/>
        <end position="175"/>
    </location>
</feature>
<dbReference type="RefSeq" id="XP_007683516.1">
    <property type="nucleotide sequence ID" value="XM_007685326.1"/>
</dbReference>
<organism evidence="2 3">
    <name type="scientific">Bipolaris oryzae ATCC 44560</name>
    <dbReference type="NCBI Taxonomy" id="930090"/>
    <lineage>
        <taxon>Eukaryota</taxon>
        <taxon>Fungi</taxon>
        <taxon>Dikarya</taxon>
        <taxon>Ascomycota</taxon>
        <taxon>Pezizomycotina</taxon>
        <taxon>Dothideomycetes</taxon>
        <taxon>Pleosporomycetidae</taxon>
        <taxon>Pleosporales</taxon>
        <taxon>Pleosporineae</taxon>
        <taxon>Pleosporaceae</taxon>
        <taxon>Bipolaris</taxon>
    </lineage>
</organism>
<sequence>MCNGIQGIEDRERFDELWQHVYSVGSRRGNQIETDIDAQETRIGEGRVAETMEAGVANSYHSHGRGNHLLHEIAVNMPTWSGNGGCFDEAIGGGVHMGVKLQSDNQFCLLVVGGWGAPPVAAPKGTRGLWSNAFRASSPLFPGAEMRLGLPLPIRRNAERPAPQRTPPLRTRAEQGAAKLQARWLTC</sequence>
<name>W6ZR26_COCMI</name>
<dbReference type="KEGG" id="bor:COCMIDRAFT_22515"/>
<accession>W6ZR26</accession>
<evidence type="ECO:0000313" key="3">
    <source>
        <dbReference type="Proteomes" id="UP000054032"/>
    </source>
</evidence>
<dbReference type="HOGENOM" id="CLU_1447423_0_0_1"/>
<gene>
    <name evidence="2" type="ORF">COCMIDRAFT_22515</name>
</gene>
<dbReference type="GeneID" id="19120264"/>
<dbReference type="AlphaFoldDB" id="W6ZR26"/>
<proteinExistence type="predicted"/>
<keyword evidence="3" id="KW-1185">Reference proteome</keyword>
<evidence type="ECO:0000256" key="1">
    <source>
        <dbReference type="SAM" id="MobiDB-lite"/>
    </source>
</evidence>
<reference evidence="2 3" key="1">
    <citation type="journal article" date="2013" name="PLoS Genet.">
        <title>Comparative genome structure, secondary metabolite, and effector coding capacity across Cochliobolus pathogens.</title>
        <authorList>
            <person name="Condon B.J."/>
            <person name="Leng Y."/>
            <person name="Wu D."/>
            <person name="Bushley K.E."/>
            <person name="Ohm R.A."/>
            <person name="Otillar R."/>
            <person name="Martin J."/>
            <person name="Schackwitz W."/>
            <person name="Grimwood J."/>
            <person name="MohdZainudin N."/>
            <person name="Xue C."/>
            <person name="Wang R."/>
            <person name="Manning V.A."/>
            <person name="Dhillon B."/>
            <person name="Tu Z.J."/>
            <person name="Steffenson B.J."/>
            <person name="Salamov A."/>
            <person name="Sun H."/>
            <person name="Lowry S."/>
            <person name="LaButti K."/>
            <person name="Han J."/>
            <person name="Copeland A."/>
            <person name="Lindquist E."/>
            <person name="Barry K."/>
            <person name="Schmutz J."/>
            <person name="Baker S.E."/>
            <person name="Ciuffetti L.M."/>
            <person name="Grigoriev I.V."/>
            <person name="Zhong S."/>
            <person name="Turgeon B.G."/>
        </authorList>
    </citation>
    <scope>NUCLEOTIDE SEQUENCE [LARGE SCALE GENOMIC DNA]</scope>
    <source>
        <strain evidence="2 3">ATCC 44560</strain>
    </source>
</reference>
<dbReference type="EMBL" id="KI963927">
    <property type="protein sequence ID" value="EUC49959.1"/>
    <property type="molecule type" value="Genomic_DNA"/>
</dbReference>
<evidence type="ECO:0000313" key="2">
    <source>
        <dbReference type="EMBL" id="EUC49959.1"/>
    </source>
</evidence>
<protein>
    <submittedName>
        <fullName evidence="2">Uncharacterized protein</fullName>
    </submittedName>
</protein>